<dbReference type="STRING" id="115783.SAMN02745119_00236"/>
<reference evidence="2" key="1">
    <citation type="submission" date="2017-02" db="EMBL/GenBank/DDBJ databases">
        <authorList>
            <person name="Varghese N."/>
            <person name="Submissions S."/>
        </authorList>
    </citation>
    <scope>NUCLEOTIDE SEQUENCE [LARGE SCALE GENOMIC DNA]</scope>
    <source>
        <strain evidence="2">ATCC BAA-34</strain>
    </source>
</reference>
<sequence length="308" mass="34759">MIDRLRKLKNDALKHQIDLSQKAGDGGNLAYQLAAQSMSSHIDDLSQQIALLDERPIFEFLEFRLIASKLRDGSIPLSLLAKVVDEIRQMIGHAALRLSQGGMWRKRVSKDLYNDLDLRLAAILPGSSRLVISTSAQRDLFDDGLSKNAFERIFKVLDSQGEGGHFLEAVTDLGPASARRLREFLHLLRSNSAELQLSWRYSGNTVKQWNGDSESIVNVAFALDSTELIAKDSIELEGYIELLSKRERIHLTTDDSRTIRILFPKRLLRAVSELHLDQRVKLLCSVTETENPLTGESSIFYELEDIID</sequence>
<keyword evidence="2" id="KW-1185">Reference proteome</keyword>
<accession>A0A1T4K0U8</accession>
<dbReference type="AlphaFoldDB" id="A0A1T4K0U8"/>
<dbReference type="OrthoDB" id="6190679at2"/>
<evidence type="ECO:0000313" key="1">
    <source>
        <dbReference type="EMBL" id="SJZ36041.1"/>
    </source>
</evidence>
<proteinExistence type="predicted"/>
<dbReference type="EMBL" id="FUWR01000001">
    <property type="protein sequence ID" value="SJZ36041.1"/>
    <property type="molecule type" value="Genomic_DNA"/>
</dbReference>
<name>A0A1T4K0U8_9BACT</name>
<dbReference type="RefSeq" id="WP_078788544.1">
    <property type="nucleotide sequence ID" value="NZ_FUWR01000001.1"/>
</dbReference>
<organism evidence="1 2">
    <name type="scientific">Trichlorobacter thiogenes</name>
    <dbReference type="NCBI Taxonomy" id="115783"/>
    <lineage>
        <taxon>Bacteria</taxon>
        <taxon>Pseudomonadati</taxon>
        <taxon>Thermodesulfobacteriota</taxon>
        <taxon>Desulfuromonadia</taxon>
        <taxon>Geobacterales</taxon>
        <taxon>Geobacteraceae</taxon>
        <taxon>Trichlorobacter</taxon>
    </lineage>
</organism>
<gene>
    <name evidence="1" type="ORF">SAMN02745119_00236</name>
</gene>
<evidence type="ECO:0000313" key="2">
    <source>
        <dbReference type="Proteomes" id="UP000190102"/>
    </source>
</evidence>
<dbReference type="Proteomes" id="UP000190102">
    <property type="component" value="Unassembled WGS sequence"/>
</dbReference>
<protein>
    <submittedName>
        <fullName evidence="1">Uncharacterized protein</fullName>
    </submittedName>
</protein>